<dbReference type="PANTHER" id="PTHR13847:SF274">
    <property type="entry name" value="RIESKE 2FE-2S IRON-SULFUR PROTEIN YHFW-RELATED"/>
    <property type="match status" value="1"/>
</dbReference>
<dbReference type="InterPro" id="IPR017941">
    <property type="entry name" value="Rieske_2Fe-2S"/>
</dbReference>
<dbReference type="PROSITE" id="PS51296">
    <property type="entry name" value="RIESKE"/>
    <property type="match status" value="1"/>
</dbReference>
<evidence type="ECO:0000256" key="3">
    <source>
        <dbReference type="ARBA" id="ARBA00023004"/>
    </source>
</evidence>
<keyword evidence="8" id="KW-1185">Reference proteome</keyword>
<dbReference type="InterPro" id="IPR036188">
    <property type="entry name" value="FAD/NAD-bd_sf"/>
</dbReference>
<dbReference type="GO" id="GO:0005737">
    <property type="term" value="C:cytoplasm"/>
    <property type="evidence" value="ECO:0007669"/>
    <property type="project" value="TreeGrafter"/>
</dbReference>
<dbReference type="InterPro" id="IPR038010">
    <property type="entry name" value="YhfW_C"/>
</dbReference>
<dbReference type="InterPro" id="IPR006076">
    <property type="entry name" value="FAD-dep_OxRdtase"/>
</dbReference>
<organism evidence="7 8">
    <name type="scientific">Pontibacter actiniarum</name>
    <dbReference type="NCBI Taxonomy" id="323450"/>
    <lineage>
        <taxon>Bacteria</taxon>
        <taxon>Pseudomonadati</taxon>
        <taxon>Bacteroidota</taxon>
        <taxon>Cytophagia</taxon>
        <taxon>Cytophagales</taxon>
        <taxon>Hymenobacteraceae</taxon>
        <taxon>Pontibacter</taxon>
    </lineage>
</organism>
<keyword evidence="5" id="KW-1015">Disulfide bond</keyword>
<dbReference type="Gene3D" id="3.30.9.10">
    <property type="entry name" value="D-Amino Acid Oxidase, subunit A, domain 2"/>
    <property type="match status" value="1"/>
</dbReference>
<gene>
    <name evidence="7" type="ORF">CA264_16830</name>
</gene>
<dbReference type="STRING" id="709015.GCA_000472485_03399"/>
<accession>A0A1X9YVP5</accession>
<dbReference type="KEGG" id="pact:CA264_16830"/>
<dbReference type="GO" id="GO:0051537">
    <property type="term" value="F:2 iron, 2 sulfur cluster binding"/>
    <property type="evidence" value="ECO:0007669"/>
    <property type="project" value="UniProtKB-KW"/>
</dbReference>
<dbReference type="SUPFAM" id="SSF50022">
    <property type="entry name" value="ISP domain"/>
    <property type="match status" value="1"/>
</dbReference>
<dbReference type="AlphaFoldDB" id="A0A1X9YVP5"/>
<evidence type="ECO:0000256" key="5">
    <source>
        <dbReference type="ARBA" id="ARBA00023157"/>
    </source>
</evidence>
<evidence type="ECO:0000256" key="4">
    <source>
        <dbReference type="ARBA" id="ARBA00023014"/>
    </source>
</evidence>
<protein>
    <submittedName>
        <fullName evidence="7">(2Fe-2S)-binding protein</fullName>
    </submittedName>
</protein>
<reference evidence="8" key="1">
    <citation type="submission" date="2017-05" db="EMBL/GenBank/DDBJ databases">
        <authorList>
            <person name="Ray J."/>
            <person name="Price M."/>
            <person name="Deutschbauer A."/>
        </authorList>
    </citation>
    <scope>NUCLEOTIDE SEQUENCE [LARGE SCALE GENOMIC DNA]</scope>
    <source>
        <strain evidence="8">DSM 19842</strain>
    </source>
</reference>
<feature type="domain" description="Rieske" evidence="6">
    <location>
        <begin position="422"/>
        <end position="510"/>
    </location>
</feature>
<dbReference type="FunFam" id="2.102.10.10:FF:000014">
    <property type="entry name" value="Oxidoreductase, FAD dependent"/>
    <property type="match status" value="1"/>
</dbReference>
<dbReference type="Proteomes" id="UP000266292">
    <property type="component" value="Chromosome"/>
</dbReference>
<keyword evidence="1" id="KW-0001">2Fe-2S</keyword>
<evidence type="ECO:0000256" key="2">
    <source>
        <dbReference type="ARBA" id="ARBA00022723"/>
    </source>
</evidence>
<dbReference type="InterPro" id="IPR036922">
    <property type="entry name" value="Rieske_2Fe-2S_sf"/>
</dbReference>
<sequence length="510" mass="56557">MKKTHVTQALWSATTAFKSYPQLPGDLEVDVAIVGAGITGLSTAYMLAKAGKRVAVLEALKVGSGTTGSSTGNLYAPIDERLHSVESKHDKETMRAVASSRTAAIDFIEQRVQEFNIDCAFTRVPWFLFTTPEDNSESKSKQVAKEVEAARESGLSVREEAPEDFPYQVDTIANIAHQAQFNPLKYVQGLAAAIASDNCQIFEGTTVLDVEDGSPCVVHTQQGKVTAQQVIMATHSPKGIYAVHTAMEAYREYAMAVRLKGDVPAGGIYWHQMEQQHHSVRPYSNDEGNFLLVLGEPHVVGHKEHNEESFLKLEAYMKKHFEVDHIVYKWAAQNYKPADNLPYIGTSPTQSNTYIATGFAADGLVWGTVASMVLSDTIQGKENKWARTFDPKRFTPVASSKKFVKENMHVAKHLVKDYLFYDKETQLKDLKPGEGKTLEIDDEKLAAYRDEEGKLHVVSSVCTHMGCVVHFNNAEKSWDCPCHGSRFSVEGEVLEGPAYHNLPKPDTTKR</sequence>
<proteinExistence type="predicted"/>
<keyword evidence="2" id="KW-0479">Metal-binding</keyword>
<keyword evidence="3" id="KW-0408">Iron</keyword>
<dbReference type="PRINTS" id="PR00162">
    <property type="entry name" value="RIESKE"/>
</dbReference>
<name>A0A1X9YVP5_9BACT</name>
<evidence type="ECO:0000313" key="8">
    <source>
        <dbReference type="Proteomes" id="UP000266292"/>
    </source>
</evidence>
<evidence type="ECO:0000256" key="1">
    <source>
        <dbReference type="ARBA" id="ARBA00022714"/>
    </source>
</evidence>
<dbReference type="SUPFAM" id="SSF51905">
    <property type="entry name" value="FAD/NAD(P)-binding domain"/>
    <property type="match status" value="1"/>
</dbReference>
<dbReference type="Pfam" id="PF01266">
    <property type="entry name" value="DAO"/>
    <property type="match status" value="1"/>
</dbReference>
<dbReference type="EMBL" id="CP021235">
    <property type="protein sequence ID" value="ARS36958.1"/>
    <property type="molecule type" value="Genomic_DNA"/>
</dbReference>
<evidence type="ECO:0000313" key="7">
    <source>
        <dbReference type="EMBL" id="ARS36958.1"/>
    </source>
</evidence>
<dbReference type="GO" id="GO:0046872">
    <property type="term" value="F:metal ion binding"/>
    <property type="evidence" value="ECO:0007669"/>
    <property type="project" value="UniProtKB-KW"/>
</dbReference>
<dbReference type="Gene3D" id="2.102.10.10">
    <property type="entry name" value="Rieske [2Fe-2S] iron-sulphur domain"/>
    <property type="match status" value="1"/>
</dbReference>
<dbReference type="Gene3D" id="3.50.50.60">
    <property type="entry name" value="FAD/NAD(P)-binding domain"/>
    <property type="match status" value="1"/>
</dbReference>
<dbReference type="GO" id="GO:0016020">
    <property type="term" value="C:membrane"/>
    <property type="evidence" value="ECO:0007669"/>
    <property type="project" value="InterPro"/>
</dbReference>
<dbReference type="Pfam" id="PF00355">
    <property type="entry name" value="Rieske"/>
    <property type="match status" value="1"/>
</dbReference>
<dbReference type="CDD" id="cd03477">
    <property type="entry name" value="Rieske_YhfW_C"/>
    <property type="match status" value="1"/>
</dbReference>
<dbReference type="RefSeq" id="WP_025608568.1">
    <property type="nucleotide sequence ID" value="NZ_CP021235.1"/>
</dbReference>
<dbReference type="InterPro" id="IPR005805">
    <property type="entry name" value="Rieske_Fe-S_prot_C"/>
</dbReference>
<evidence type="ECO:0000259" key="6">
    <source>
        <dbReference type="PROSITE" id="PS51296"/>
    </source>
</evidence>
<dbReference type="OrthoDB" id="9767869at2"/>
<dbReference type="PANTHER" id="PTHR13847">
    <property type="entry name" value="SARCOSINE DEHYDROGENASE-RELATED"/>
    <property type="match status" value="1"/>
</dbReference>
<keyword evidence="4" id="KW-0411">Iron-sulfur</keyword>